<feature type="region of interest" description="Disordered" evidence="1">
    <location>
        <begin position="21"/>
        <end position="43"/>
    </location>
</feature>
<organism evidence="2">
    <name type="scientific">Chromera velia CCMP2878</name>
    <dbReference type="NCBI Taxonomy" id="1169474"/>
    <lineage>
        <taxon>Eukaryota</taxon>
        <taxon>Sar</taxon>
        <taxon>Alveolata</taxon>
        <taxon>Colpodellida</taxon>
        <taxon>Chromeraceae</taxon>
        <taxon>Chromera</taxon>
    </lineage>
</organism>
<evidence type="ECO:0000256" key="1">
    <source>
        <dbReference type="SAM" id="MobiDB-lite"/>
    </source>
</evidence>
<reference evidence="2" key="1">
    <citation type="submission" date="2014-11" db="EMBL/GenBank/DDBJ databases">
        <authorList>
            <person name="Otto D Thomas"/>
            <person name="Naeem Raeece"/>
        </authorList>
    </citation>
    <scope>NUCLEOTIDE SEQUENCE</scope>
</reference>
<dbReference type="EMBL" id="CDMZ01001875">
    <property type="protein sequence ID" value="CEM38672.1"/>
    <property type="molecule type" value="Genomic_DNA"/>
</dbReference>
<dbReference type="AlphaFoldDB" id="A0A0G4H4H3"/>
<protein>
    <submittedName>
        <fullName evidence="2">Uncharacterized protein</fullName>
    </submittedName>
</protein>
<name>A0A0G4H4H3_9ALVE</name>
<sequence>MEERPERASDGLSDTLVTWFQELHLQSPEESHESTVEEPHVPSSILDLYEDLGVSRTHSLEEESDEGNDRGLGSSALWGSKVLLTPPSVPSPYGEFSSKADTEELLGRGAGVHTTASRDSCLSPQSLHTETEGLANVETPRGLSVDLDRNDWNGAGGTRRGGLLDPLQRGVQSLEFRNVGTVDRLMNWREVRRRESVSLFEQHRREALSSSHYPALALGDLRKKNVVIEALRRTISVLEADFRRETVAWQKRTEAEKSELAQRSVEALLQQEKVFQCELAKVTEAHLKRVAVTAERVRSAEAAAKSAGAKVKELSVLLDSAKAAHSTALVSVGKLQTEKSMLEGKLRQTEWEMGKLRSCLLPVGSLRGRRT</sequence>
<dbReference type="VEuPathDB" id="CryptoDB:Cvel_5694"/>
<feature type="compositionally biased region" description="Basic and acidic residues" evidence="1">
    <location>
        <begin position="27"/>
        <end position="40"/>
    </location>
</feature>
<accession>A0A0G4H4H3</accession>
<gene>
    <name evidence="2" type="ORF">Cvel_5694</name>
</gene>
<evidence type="ECO:0000313" key="2">
    <source>
        <dbReference type="EMBL" id="CEM38672.1"/>
    </source>
</evidence>
<proteinExistence type="predicted"/>